<sequence>MCNKNSFITLLKQQQPVVLFYTNIIYFRVNGSDGYTCETEGLEQCFVLPFVQDGILPQALLSLYRLMKIFKPQIVEINILRIHHLSKRTDYSPAMYPELLLVQCFTS</sequence>
<dbReference type="AlphaFoldDB" id="A0A3Q2ZPA3"/>
<dbReference type="Ensembl" id="ENSKMAT00000004997.1">
    <property type="protein sequence ID" value="ENSKMAP00000004910.1"/>
    <property type="gene ID" value="ENSKMAG00000003745.1"/>
</dbReference>
<evidence type="ECO:0000313" key="1">
    <source>
        <dbReference type="Ensembl" id="ENSKMAP00000004910.1"/>
    </source>
</evidence>
<keyword evidence="2" id="KW-1185">Reference proteome</keyword>
<evidence type="ECO:0000313" key="2">
    <source>
        <dbReference type="Proteomes" id="UP000264800"/>
    </source>
</evidence>
<proteinExistence type="predicted"/>
<reference evidence="1" key="2">
    <citation type="submission" date="2025-09" db="UniProtKB">
        <authorList>
            <consortium name="Ensembl"/>
        </authorList>
    </citation>
    <scope>IDENTIFICATION</scope>
</reference>
<reference evidence="1" key="1">
    <citation type="submission" date="2025-08" db="UniProtKB">
        <authorList>
            <consortium name="Ensembl"/>
        </authorList>
    </citation>
    <scope>IDENTIFICATION</scope>
</reference>
<dbReference type="Proteomes" id="UP000264800">
    <property type="component" value="Unplaced"/>
</dbReference>
<name>A0A3Q2ZPA3_KRYMA</name>
<accession>A0A3Q2ZPA3</accession>
<protein>
    <submittedName>
        <fullName evidence="1">Uncharacterized protein</fullName>
    </submittedName>
</protein>
<organism evidence="1 2">
    <name type="scientific">Kryptolebias marmoratus</name>
    <name type="common">Mangrove killifish</name>
    <name type="synonym">Rivulus marmoratus</name>
    <dbReference type="NCBI Taxonomy" id="37003"/>
    <lineage>
        <taxon>Eukaryota</taxon>
        <taxon>Metazoa</taxon>
        <taxon>Chordata</taxon>
        <taxon>Craniata</taxon>
        <taxon>Vertebrata</taxon>
        <taxon>Euteleostomi</taxon>
        <taxon>Actinopterygii</taxon>
        <taxon>Neopterygii</taxon>
        <taxon>Teleostei</taxon>
        <taxon>Neoteleostei</taxon>
        <taxon>Acanthomorphata</taxon>
        <taxon>Ovalentaria</taxon>
        <taxon>Atherinomorphae</taxon>
        <taxon>Cyprinodontiformes</taxon>
        <taxon>Rivulidae</taxon>
        <taxon>Kryptolebias</taxon>
    </lineage>
</organism>